<comment type="caution">
    <text evidence="1">The sequence shown here is derived from an EMBL/GenBank/DDBJ whole genome shotgun (WGS) entry which is preliminary data.</text>
</comment>
<sequence>MQLLERAFLTGEDEREESYRHSSLTHIFFNEPDNFNKATFNEEAISFLIVLVQPSKEMSVSSVKLHLAMIRIQGMYRGR</sequence>
<reference evidence="1 2" key="1">
    <citation type="submission" date="2019-10" db="EMBL/GenBank/DDBJ databases">
        <title>Assembly and Annotation for the nematode Trichostrongylus colubriformis.</title>
        <authorList>
            <person name="Martin J."/>
        </authorList>
    </citation>
    <scope>NUCLEOTIDE SEQUENCE [LARGE SCALE GENOMIC DNA]</scope>
    <source>
        <strain evidence="1">G859</strain>
        <tissue evidence="1">Whole worm</tissue>
    </source>
</reference>
<accession>A0AAN8IUW3</accession>
<keyword evidence="2" id="KW-1185">Reference proteome</keyword>
<dbReference type="PROSITE" id="PS50096">
    <property type="entry name" value="IQ"/>
    <property type="match status" value="1"/>
</dbReference>
<organism evidence="1 2">
    <name type="scientific">Trichostrongylus colubriformis</name>
    <name type="common">Black scour worm</name>
    <dbReference type="NCBI Taxonomy" id="6319"/>
    <lineage>
        <taxon>Eukaryota</taxon>
        <taxon>Metazoa</taxon>
        <taxon>Ecdysozoa</taxon>
        <taxon>Nematoda</taxon>
        <taxon>Chromadorea</taxon>
        <taxon>Rhabditida</taxon>
        <taxon>Rhabditina</taxon>
        <taxon>Rhabditomorpha</taxon>
        <taxon>Strongyloidea</taxon>
        <taxon>Trichostrongylidae</taxon>
        <taxon>Trichostrongylus</taxon>
    </lineage>
</organism>
<gene>
    <name evidence="1" type="ORF">GCK32_001286</name>
</gene>
<name>A0AAN8IUW3_TRICO</name>
<proteinExistence type="predicted"/>
<dbReference type="Proteomes" id="UP001331761">
    <property type="component" value="Unassembled WGS sequence"/>
</dbReference>
<dbReference type="AlphaFoldDB" id="A0AAN8IUW3"/>
<evidence type="ECO:0000313" key="1">
    <source>
        <dbReference type="EMBL" id="KAK5965629.1"/>
    </source>
</evidence>
<evidence type="ECO:0000313" key="2">
    <source>
        <dbReference type="Proteomes" id="UP001331761"/>
    </source>
</evidence>
<protein>
    <submittedName>
        <fullName evidence="1">Uncharacterized protein</fullName>
    </submittedName>
</protein>
<dbReference type="EMBL" id="WIXE01024410">
    <property type="protein sequence ID" value="KAK5965629.1"/>
    <property type="molecule type" value="Genomic_DNA"/>
</dbReference>